<evidence type="ECO:0000313" key="12">
    <source>
        <dbReference type="Proteomes" id="UP000765509"/>
    </source>
</evidence>
<accession>A0A9Q3CG26</accession>
<feature type="active site" description="Charge relay system" evidence="8">
    <location>
        <position position="58"/>
    </location>
</feature>
<dbReference type="PIRSF" id="PIRSF000241">
    <property type="entry name" value="Urate_oxidase"/>
    <property type="match status" value="1"/>
</dbReference>
<comment type="similarity">
    <text evidence="3 7 10">Belongs to the uricase family.</text>
</comment>
<dbReference type="InterPro" id="IPR002042">
    <property type="entry name" value="Uricase"/>
</dbReference>
<feature type="binding site" evidence="9">
    <location>
        <position position="239"/>
    </location>
    <ligand>
        <name>urate</name>
        <dbReference type="ChEBI" id="CHEBI:17775"/>
    </ligand>
</feature>
<keyword evidence="5 7" id="KW-0560">Oxidoreductase</keyword>
<feature type="binding site" evidence="9">
    <location>
        <position position="59"/>
    </location>
    <ligand>
        <name>urate</name>
        <dbReference type="ChEBI" id="CHEBI:17775"/>
    </ligand>
</feature>
<feature type="binding site" evidence="9">
    <location>
        <position position="266"/>
    </location>
    <ligand>
        <name>O2</name>
        <dbReference type="ChEBI" id="CHEBI:15379"/>
    </ligand>
</feature>
<feature type="binding site" evidence="9">
    <location>
        <position position="165"/>
    </location>
    <ligand>
        <name>5-hydroxyisourate</name>
        <dbReference type="ChEBI" id="CHEBI:18072"/>
    </ligand>
</feature>
<dbReference type="EC" id="1.7.3.3" evidence="7 10"/>
<dbReference type="GO" id="GO:0019628">
    <property type="term" value="P:urate catabolic process"/>
    <property type="evidence" value="ECO:0007669"/>
    <property type="project" value="TreeGrafter"/>
</dbReference>
<feature type="binding site" evidence="9">
    <location>
        <position position="266"/>
    </location>
    <ligand>
        <name>5-hydroxyisourate</name>
        <dbReference type="ChEBI" id="CHEBI:18072"/>
    </ligand>
</feature>
<gene>
    <name evidence="11" type="ORF">O181_022210</name>
</gene>
<dbReference type="PANTHER" id="PTHR42874:SF1">
    <property type="entry name" value="URICASE"/>
    <property type="match status" value="1"/>
</dbReference>
<evidence type="ECO:0000256" key="7">
    <source>
        <dbReference type="PIRNR" id="PIRNR000241"/>
    </source>
</evidence>
<comment type="subcellular location">
    <subcellularLocation>
        <location evidence="1 7">Peroxisome</location>
    </subcellularLocation>
</comment>
<evidence type="ECO:0000256" key="9">
    <source>
        <dbReference type="PIRSR" id="PIRSR000241-2"/>
    </source>
</evidence>
<feature type="binding site" evidence="9">
    <location>
        <position position="182"/>
    </location>
    <ligand>
        <name>5-hydroxyisourate</name>
        <dbReference type="ChEBI" id="CHEBI:18072"/>
    </ligand>
</feature>
<dbReference type="EMBL" id="AVOT02006809">
    <property type="protein sequence ID" value="MBW0482495.1"/>
    <property type="molecule type" value="Genomic_DNA"/>
</dbReference>
<dbReference type="Gene3D" id="3.10.270.10">
    <property type="entry name" value="Urate Oxidase"/>
    <property type="match status" value="1"/>
</dbReference>
<evidence type="ECO:0000256" key="2">
    <source>
        <dbReference type="ARBA" id="ARBA00004831"/>
    </source>
</evidence>
<comment type="pathway">
    <text evidence="2 7">Purine metabolism; urate degradation; (S)-allantoin from urate: step 1/3.</text>
</comment>
<name>A0A9Q3CG26_9BASI</name>
<dbReference type="PANTHER" id="PTHR42874">
    <property type="entry name" value="URICASE"/>
    <property type="match status" value="1"/>
</dbReference>
<keyword evidence="12" id="KW-1185">Reference proteome</keyword>
<evidence type="ECO:0000256" key="8">
    <source>
        <dbReference type="PIRSR" id="PIRSR000241-1"/>
    </source>
</evidence>
<feature type="binding site" evidence="9">
    <location>
        <position position="182"/>
    </location>
    <ligand>
        <name>urate</name>
        <dbReference type="ChEBI" id="CHEBI:17775"/>
    </ligand>
</feature>
<sequence>MSPFQLSRSRYGKTNVRVLRVVRNGRWHEVVEYTISIMLEGQLDVAYTKADNRVVVATDSMKNTVNVFAKTSPHVLVPELFALHLGLHFVSEYEHINMAIVTLKSHRWTRISIDQKPHPHAFTRDGDDTLRVEAMVTQNSSKPLSICLTSGVQNLMVLKSSGSAFENFIRDKWTTLPDAPDRILSTAIDCQYDIDLHLPSNALAAIVALSTLATDFKLLSQSIRQITLETFASDQSASVQATLYKMCDLILGTHDMISHVSYSLPNKHYVPIDLSWHNNIQNTSADKAEVFIPLEAPSGLITATLTRPKSKL</sequence>
<keyword evidence="4 7" id="KW-0659">Purine metabolism</keyword>
<dbReference type="FunFam" id="3.10.270.10:FF:000001">
    <property type="entry name" value="Uricase"/>
    <property type="match status" value="1"/>
</dbReference>
<reference evidence="11" key="1">
    <citation type="submission" date="2021-03" db="EMBL/GenBank/DDBJ databases">
        <title>Draft genome sequence of rust myrtle Austropuccinia psidii MF-1, a brazilian biotype.</title>
        <authorList>
            <person name="Quecine M.C."/>
            <person name="Pachon D.M.R."/>
            <person name="Bonatelli M.L."/>
            <person name="Correr F.H."/>
            <person name="Franceschini L.M."/>
            <person name="Leite T.F."/>
            <person name="Margarido G.R.A."/>
            <person name="Almeida C.A."/>
            <person name="Ferrarezi J.A."/>
            <person name="Labate C.A."/>
        </authorList>
    </citation>
    <scope>NUCLEOTIDE SEQUENCE</scope>
    <source>
        <strain evidence="11">MF-1</strain>
    </source>
</reference>
<dbReference type="GO" id="GO:0005777">
    <property type="term" value="C:peroxisome"/>
    <property type="evidence" value="ECO:0007669"/>
    <property type="project" value="UniProtKB-SubCell"/>
</dbReference>
<dbReference type="PRINTS" id="PR00093">
    <property type="entry name" value="URICASE"/>
</dbReference>
<dbReference type="SUPFAM" id="SSF55620">
    <property type="entry name" value="Tetrahydrobiopterin biosynthesis enzymes-like"/>
    <property type="match status" value="2"/>
</dbReference>
<evidence type="ECO:0000256" key="4">
    <source>
        <dbReference type="ARBA" id="ARBA00022631"/>
    </source>
</evidence>
<feature type="binding site" evidence="9">
    <location>
        <position position="165"/>
    </location>
    <ligand>
        <name>urate</name>
        <dbReference type="ChEBI" id="CHEBI:17775"/>
    </ligand>
</feature>
<dbReference type="GO" id="GO:0004846">
    <property type="term" value="F:urate oxidase activity"/>
    <property type="evidence" value="ECO:0007669"/>
    <property type="project" value="UniProtKB-EC"/>
</dbReference>
<feature type="binding site" evidence="9">
    <location>
        <position position="239"/>
    </location>
    <ligand>
        <name>5-hydroxyisourate</name>
        <dbReference type="ChEBI" id="CHEBI:18072"/>
    </ligand>
</feature>
<evidence type="ECO:0000256" key="3">
    <source>
        <dbReference type="ARBA" id="ARBA00009760"/>
    </source>
</evidence>
<comment type="function">
    <text evidence="7 10">Catalyzes the oxidation of uric acid to 5-hydroxyisourate, which is further processed to form (S)-allantoin.</text>
</comment>
<feature type="binding site" evidence="9">
    <location>
        <position position="240"/>
    </location>
    <ligand>
        <name>5-hydroxyisourate</name>
        <dbReference type="ChEBI" id="CHEBI:18072"/>
    </ligand>
</feature>
<proteinExistence type="inferred from homology"/>
<dbReference type="AlphaFoldDB" id="A0A9Q3CG26"/>
<dbReference type="NCBIfam" id="TIGR03383">
    <property type="entry name" value="urate_oxi"/>
    <property type="match status" value="1"/>
</dbReference>
<feature type="binding site" evidence="9">
    <location>
        <position position="58"/>
    </location>
    <ligand>
        <name>urate</name>
        <dbReference type="ChEBI" id="CHEBI:17775"/>
    </ligand>
</feature>
<feature type="active site" description="Charge relay system" evidence="8">
    <location>
        <position position="268"/>
    </location>
</feature>
<evidence type="ECO:0000313" key="11">
    <source>
        <dbReference type="EMBL" id="MBW0482495.1"/>
    </source>
</evidence>
<protein>
    <recommendedName>
        <fullName evidence="7 10">Uricase</fullName>
        <ecNumber evidence="7 10">1.7.3.3</ecNumber>
    </recommendedName>
    <alternativeName>
        <fullName evidence="7">Urate oxidase</fullName>
    </alternativeName>
</protein>
<evidence type="ECO:0000256" key="1">
    <source>
        <dbReference type="ARBA" id="ARBA00004275"/>
    </source>
</evidence>
<organism evidence="11 12">
    <name type="scientific">Austropuccinia psidii MF-1</name>
    <dbReference type="NCBI Taxonomy" id="1389203"/>
    <lineage>
        <taxon>Eukaryota</taxon>
        <taxon>Fungi</taxon>
        <taxon>Dikarya</taxon>
        <taxon>Basidiomycota</taxon>
        <taxon>Pucciniomycotina</taxon>
        <taxon>Pucciniomycetes</taxon>
        <taxon>Pucciniales</taxon>
        <taxon>Sphaerophragmiaceae</taxon>
        <taxon>Austropuccinia</taxon>
    </lineage>
</organism>
<dbReference type="Proteomes" id="UP000765509">
    <property type="component" value="Unassembled WGS sequence"/>
</dbReference>
<feature type="active site" description="Charge relay system" evidence="8">
    <location>
        <position position="13"/>
    </location>
</feature>
<feature type="binding site" evidence="9">
    <location>
        <position position="240"/>
    </location>
    <ligand>
        <name>urate</name>
        <dbReference type="ChEBI" id="CHEBI:17775"/>
    </ligand>
</feature>
<evidence type="ECO:0000256" key="6">
    <source>
        <dbReference type="ARBA" id="ARBA00023140"/>
    </source>
</evidence>
<keyword evidence="6 7" id="KW-0576">Peroxisome</keyword>
<evidence type="ECO:0000256" key="5">
    <source>
        <dbReference type="ARBA" id="ARBA00023002"/>
    </source>
</evidence>
<dbReference type="Pfam" id="PF01014">
    <property type="entry name" value="Uricase"/>
    <property type="match status" value="2"/>
</dbReference>
<dbReference type="GO" id="GO:0006145">
    <property type="term" value="P:purine nucleobase catabolic process"/>
    <property type="evidence" value="ECO:0007669"/>
    <property type="project" value="TreeGrafter"/>
</dbReference>
<comment type="caution">
    <text evidence="11">The sequence shown here is derived from an EMBL/GenBank/DDBJ whole genome shotgun (WGS) entry which is preliminary data.</text>
</comment>
<feature type="binding site" evidence="9">
    <location>
        <position position="266"/>
    </location>
    <ligand>
        <name>urate</name>
        <dbReference type="ChEBI" id="CHEBI:17775"/>
    </ligand>
</feature>
<evidence type="ECO:0000256" key="10">
    <source>
        <dbReference type="RuleBase" id="RU004455"/>
    </source>
</evidence>
<dbReference type="OrthoDB" id="9992118at2759"/>
<comment type="catalytic activity">
    <reaction evidence="7 10">
        <text>urate + O2 + H2O = 5-hydroxyisourate + H2O2</text>
        <dbReference type="Rhea" id="RHEA:21368"/>
        <dbReference type="ChEBI" id="CHEBI:15377"/>
        <dbReference type="ChEBI" id="CHEBI:15379"/>
        <dbReference type="ChEBI" id="CHEBI:16240"/>
        <dbReference type="ChEBI" id="CHEBI:17775"/>
        <dbReference type="ChEBI" id="CHEBI:18072"/>
        <dbReference type="EC" id="1.7.3.3"/>
    </reaction>
</comment>